<name>A0A1M5U8L5_9GAMM</name>
<evidence type="ECO:0000313" key="1">
    <source>
        <dbReference type="EMBL" id="SHH59289.1"/>
    </source>
</evidence>
<accession>A0A1M5U8L5</accession>
<dbReference type="EMBL" id="FQXG01000003">
    <property type="protein sequence ID" value="SHH59289.1"/>
    <property type="molecule type" value="Genomic_DNA"/>
</dbReference>
<dbReference type="AlphaFoldDB" id="A0A1M5U8L5"/>
<reference evidence="1 2" key="1">
    <citation type="submission" date="2016-11" db="EMBL/GenBank/DDBJ databases">
        <authorList>
            <person name="Jaros S."/>
            <person name="Januszkiewicz K."/>
            <person name="Wedrychowicz H."/>
        </authorList>
    </citation>
    <scope>NUCLEOTIDE SEQUENCE [LARGE SCALE GENOMIC DNA]</scope>
    <source>
        <strain evidence="1 2">DSM 16917</strain>
    </source>
</reference>
<dbReference type="Proteomes" id="UP000184268">
    <property type="component" value="Unassembled WGS sequence"/>
</dbReference>
<proteinExistence type="predicted"/>
<dbReference type="STRING" id="299255.SAMN02745129_2453"/>
<protein>
    <submittedName>
        <fullName evidence="1">Uncharacterized protein</fullName>
    </submittedName>
</protein>
<keyword evidence="2" id="KW-1185">Reference proteome</keyword>
<organism evidence="1 2">
    <name type="scientific">Ferrimonas marina</name>
    <dbReference type="NCBI Taxonomy" id="299255"/>
    <lineage>
        <taxon>Bacteria</taxon>
        <taxon>Pseudomonadati</taxon>
        <taxon>Pseudomonadota</taxon>
        <taxon>Gammaproteobacteria</taxon>
        <taxon>Alteromonadales</taxon>
        <taxon>Ferrimonadaceae</taxon>
        <taxon>Ferrimonas</taxon>
    </lineage>
</organism>
<gene>
    <name evidence="1" type="ORF">SAMN02745129_2453</name>
</gene>
<sequence length="81" mass="8923">MSKGFELDFDQALSVVMTRAGWVQGEDFKPGLVLGLNEMGVLCQKDLGPLTAHWVSQPVTTGVYRQRYRVVKTAAEAKAKP</sequence>
<dbReference type="RefSeq" id="WP_067655481.1">
    <property type="nucleotide sequence ID" value="NZ_FQXG01000003.1"/>
</dbReference>
<evidence type="ECO:0000313" key="2">
    <source>
        <dbReference type="Proteomes" id="UP000184268"/>
    </source>
</evidence>